<evidence type="ECO:0000256" key="8">
    <source>
        <dbReference type="ARBA" id="ARBA00023098"/>
    </source>
</evidence>
<evidence type="ECO:0000256" key="4">
    <source>
        <dbReference type="ARBA" id="ARBA00022679"/>
    </source>
</evidence>
<keyword evidence="8" id="KW-0443">Lipid metabolism</keyword>
<dbReference type="PANTHER" id="PTHR12317:SF63">
    <property type="entry name" value="DIACYLGLYCEROL O-ACYLTRANSFERASE 2"/>
    <property type="match status" value="1"/>
</dbReference>
<feature type="transmembrane region" description="Helical" evidence="11">
    <location>
        <begin position="70"/>
        <end position="91"/>
    </location>
</feature>
<evidence type="ECO:0000313" key="13">
    <source>
        <dbReference type="Proteomes" id="UP001491310"/>
    </source>
</evidence>
<evidence type="ECO:0000256" key="7">
    <source>
        <dbReference type="ARBA" id="ARBA00022989"/>
    </source>
</evidence>
<sequence>MADSYWSSETIKSSDGTESVVSKLPRKNSFLEDTIAVLTLLSWFGWVWLGPWLLLGILFAAIFWASKLAITTLVVVITLTFLPAGNIWWAYRSLPLWDVWRRYFSMRLVTPPKDKFLEPHGHYLLAEFPHTVYPMGSWLGLPLCGQKGTGLPQNLRGGIASIMFQLPIVKHNYAWAGCMPAEYKLMLAHLRQPGASLSVIPEGIAGIFLAEDLQDEVIFLSKRKGFVRLAIQAGADLVPVYHMGQSQLLTFWGAEKLSRRWRASIGIFWGAWGLPLPRKRPIISLVGAPIKVKQEDHPSQEQIERVHAEFVASIKLLFDRHKHLLGPEWAEKELRIV</sequence>
<keyword evidence="13" id="KW-1185">Reference proteome</keyword>
<keyword evidence="6 11" id="KW-0256">Endoplasmic reticulum</keyword>
<dbReference type="PANTHER" id="PTHR12317">
    <property type="entry name" value="DIACYLGLYCEROL O-ACYLTRANSFERASE"/>
    <property type="match status" value="1"/>
</dbReference>
<evidence type="ECO:0000256" key="1">
    <source>
        <dbReference type="ARBA" id="ARBA00004477"/>
    </source>
</evidence>
<evidence type="ECO:0000256" key="11">
    <source>
        <dbReference type="RuleBase" id="RU367023"/>
    </source>
</evidence>
<organism evidence="12 13">
    <name type="scientific">Coccomyxa subellipsoidea</name>
    <dbReference type="NCBI Taxonomy" id="248742"/>
    <lineage>
        <taxon>Eukaryota</taxon>
        <taxon>Viridiplantae</taxon>
        <taxon>Chlorophyta</taxon>
        <taxon>core chlorophytes</taxon>
        <taxon>Trebouxiophyceae</taxon>
        <taxon>Trebouxiophyceae incertae sedis</taxon>
        <taxon>Coccomyxaceae</taxon>
        <taxon>Coccomyxa</taxon>
    </lineage>
</organism>
<evidence type="ECO:0000256" key="3">
    <source>
        <dbReference type="ARBA" id="ARBA00022516"/>
    </source>
</evidence>
<gene>
    <name evidence="12" type="ORF">WJX75_009964</name>
</gene>
<evidence type="ECO:0000256" key="10">
    <source>
        <dbReference type="ARBA" id="ARBA00023315"/>
    </source>
</evidence>
<reference evidence="12 13" key="1">
    <citation type="journal article" date="2024" name="Nat. Commun.">
        <title>Phylogenomics reveals the evolutionary origins of lichenization in chlorophyte algae.</title>
        <authorList>
            <person name="Puginier C."/>
            <person name="Libourel C."/>
            <person name="Otte J."/>
            <person name="Skaloud P."/>
            <person name="Haon M."/>
            <person name="Grisel S."/>
            <person name="Petersen M."/>
            <person name="Berrin J.G."/>
            <person name="Delaux P.M."/>
            <person name="Dal Grande F."/>
            <person name="Keller J."/>
        </authorList>
    </citation>
    <scope>NUCLEOTIDE SEQUENCE [LARGE SCALE GENOMIC DNA]</scope>
    <source>
        <strain evidence="12 13">SAG 216-7</strain>
    </source>
</reference>
<dbReference type="EC" id="2.3.1.-" evidence="11"/>
<keyword evidence="10" id="KW-0012">Acyltransferase</keyword>
<evidence type="ECO:0000256" key="2">
    <source>
        <dbReference type="ARBA" id="ARBA00005420"/>
    </source>
</evidence>
<accession>A0ABR2Z5G9</accession>
<proteinExistence type="inferred from homology"/>
<dbReference type="Pfam" id="PF03982">
    <property type="entry name" value="DAGAT"/>
    <property type="match status" value="1"/>
</dbReference>
<comment type="caution">
    <text evidence="12">The sequence shown here is derived from an EMBL/GenBank/DDBJ whole genome shotgun (WGS) entry which is preliminary data.</text>
</comment>
<feature type="transmembrane region" description="Helical" evidence="11">
    <location>
        <begin position="35"/>
        <end position="64"/>
    </location>
</feature>
<evidence type="ECO:0000256" key="5">
    <source>
        <dbReference type="ARBA" id="ARBA00022692"/>
    </source>
</evidence>
<evidence type="ECO:0000256" key="6">
    <source>
        <dbReference type="ARBA" id="ARBA00022824"/>
    </source>
</evidence>
<keyword evidence="7 11" id="KW-1133">Transmembrane helix</keyword>
<comment type="similarity">
    <text evidence="2 11">Belongs to the diacylglycerol acyltransferase family.</text>
</comment>
<dbReference type="Proteomes" id="UP001491310">
    <property type="component" value="Unassembled WGS sequence"/>
</dbReference>
<keyword evidence="3" id="KW-0444">Lipid biosynthesis</keyword>
<dbReference type="InterPro" id="IPR007130">
    <property type="entry name" value="DAGAT"/>
</dbReference>
<keyword evidence="5 11" id="KW-0812">Transmembrane</keyword>
<comment type="subcellular location">
    <subcellularLocation>
        <location evidence="1 11">Endoplasmic reticulum membrane</location>
        <topology evidence="1 11">Multi-pass membrane protein</topology>
    </subcellularLocation>
</comment>
<dbReference type="EMBL" id="JALJOT010000001">
    <property type="protein sequence ID" value="KAK9919185.1"/>
    <property type="molecule type" value="Genomic_DNA"/>
</dbReference>
<evidence type="ECO:0000256" key="9">
    <source>
        <dbReference type="ARBA" id="ARBA00023136"/>
    </source>
</evidence>
<name>A0ABR2Z5G9_9CHLO</name>
<evidence type="ECO:0000313" key="12">
    <source>
        <dbReference type="EMBL" id="KAK9919185.1"/>
    </source>
</evidence>
<keyword evidence="9 11" id="KW-0472">Membrane</keyword>
<protein>
    <recommendedName>
        <fullName evidence="11">Acyltransferase</fullName>
        <ecNumber evidence="11">2.3.1.-</ecNumber>
    </recommendedName>
</protein>
<keyword evidence="4 11" id="KW-0808">Transferase</keyword>